<protein>
    <submittedName>
        <fullName evidence="5">Tetratricopeptide repeat protein</fullName>
    </submittedName>
</protein>
<feature type="region of interest" description="Disordered" evidence="4">
    <location>
        <begin position="258"/>
        <end position="277"/>
    </location>
</feature>
<accession>A0AAD8YGC9</accession>
<dbReference type="InterPro" id="IPR011990">
    <property type="entry name" value="TPR-like_helical_dom_sf"/>
</dbReference>
<feature type="compositionally biased region" description="Low complexity" evidence="4">
    <location>
        <begin position="122"/>
        <end position="131"/>
    </location>
</feature>
<organism evidence="5 6">
    <name type="scientific">Skeletonema marinoi</name>
    <dbReference type="NCBI Taxonomy" id="267567"/>
    <lineage>
        <taxon>Eukaryota</taxon>
        <taxon>Sar</taxon>
        <taxon>Stramenopiles</taxon>
        <taxon>Ochrophyta</taxon>
        <taxon>Bacillariophyta</taxon>
        <taxon>Coscinodiscophyceae</taxon>
        <taxon>Thalassiosirophycidae</taxon>
        <taxon>Thalassiosirales</taxon>
        <taxon>Skeletonemataceae</taxon>
        <taxon>Skeletonema</taxon>
        <taxon>Skeletonema marinoi-dohrnii complex</taxon>
    </lineage>
</organism>
<evidence type="ECO:0000313" key="5">
    <source>
        <dbReference type="EMBL" id="KAK1746001.1"/>
    </source>
</evidence>
<feature type="repeat" description="TPR" evidence="3">
    <location>
        <begin position="486"/>
        <end position="519"/>
    </location>
</feature>
<feature type="compositionally biased region" description="Basic and acidic residues" evidence="4">
    <location>
        <begin position="567"/>
        <end position="579"/>
    </location>
</feature>
<dbReference type="Pfam" id="PF13424">
    <property type="entry name" value="TPR_12"/>
    <property type="match status" value="1"/>
</dbReference>
<keyword evidence="6" id="KW-1185">Reference proteome</keyword>
<feature type="compositionally biased region" description="Polar residues" evidence="4">
    <location>
        <begin position="191"/>
        <end position="219"/>
    </location>
</feature>
<comment type="caution">
    <text evidence="5">The sequence shown here is derived from an EMBL/GenBank/DDBJ whole genome shotgun (WGS) entry which is preliminary data.</text>
</comment>
<reference evidence="5" key="1">
    <citation type="submission" date="2023-06" db="EMBL/GenBank/DDBJ databases">
        <title>Survivors Of The Sea: Transcriptome response of Skeletonema marinoi to long-term dormancy.</title>
        <authorList>
            <person name="Pinder M.I.M."/>
            <person name="Kourtchenko O."/>
            <person name="Robertson E.K."/>
            <person name="Larsson T."/>
            <person name="Maumus F."/>
            <person name="Osuna-Cruz C.M."/>
            <person name="Vancaester E."/>
            <person name="Stenow R."/>
            <person name="Vandepoele K."/>
            <person name="Ploug H."/>
            <person name="Bruchert V."/>
            <person name="Godhe A."/>
            <person name="Topel M."/>
        </authorList>
    </citation>
    <scope>NUCLEOTIDE SEQUENCE</scope>
    <source>
        <strain evidence="5">R05AC</strain>
    </source>
</reference>
<evidence type="ECO:0000256" key="3">
    <source>
        <dbReference type="PROSITE-ProRule" id="PRU00339"/>
    </source>
</evidence>
<evidence type="ECO:0000256" key="1">
    <source>
        <dbReference type="ARBA" id="ARBA00022737"/>
    </source>
</evidence>
<evidence type="ECO:0000313" key="6">
    <source>
        <dbReference type="Proteomes" id="UP001224775"/>
    </source>
</evidence>
<dbReference type="SMART" id="SM00028">
    <property type="entry name" value="TPR"/>
    <property type="match status" value="4"/>
</dbReference>
<dbReference type="Pfam" id="PF13181">
    <property type="entry name" value="TPR_8"/>
    <property type="match status" value="1"/>
</dbReference>
<dbReference type="SUPFAM" id="SSF48452">
    <property type="entry name" value="TPR-like"/>
    <property type="match status" value="1"/>
</dbReference>
<name>A0AAD8YGC9_9STRA</name>
<evidence type="ECO:0000256" key="4">
    <source>
        <dbReference type="SAM" id="MobiDB-lite"/>
    </source>
</evidence>
<dbReference type="PANTHER" id="PTHR45641:SF19">
    <property type="entry name" value="NEPHROCYSTIN-3"/>
    <property type="match status" value="1"/>
</dbReference>
<keyword evidence="2 3" id="KW-0802">TPR repeat</keyword>
<feature type="region of interest" description="Disordered" evidence="4">
    <location>
        <begin position="358"/>
        <end position="388"/>
    </location>
</feature>
<dbReference type="InterPro" id="IPR019734">
    <property type="entry name" value="TPR_rpt"/>
</dbReference>
<dbReference type="Proteomes" id="UP001224775">
    <property type="component" value="Unassembled WGS sequence"/>
</dbReference>
<dbReference type="Gene3D" id="1.25.40.10">
    <property type="entry name" value="Tetratricopeptide repeat domain"/>
    <property type="match status" value="1"/>
</dbReference>
<dbReference type="EMBL" id="JATAAI010000005">
    <property type="protein sequence ID" value="KAK1746001.1"/>
    <property type="molecule type" value="Genomic_DNA"/>
</dbReference>
<feature type="region of interest" description="Disordered" evidence="4">
    <location>
        <begin position="297"/>
        <end position="318"/>
    </location>
</feature>
<sequence length="649" mass="71515">MAVGTAVYTAQQLPPGVFVDKQTSLLLAPALDDEAAAVGATKDSSNANDNADNEIVDFDHMNSQHIPPSRGAQTSNKLPRVQNDEECYVEEDMHSLLSSSYYNDDDNATMYDDESVFTTSTLSTVGTSSPTKSGGGGKKKKKLGKLQWRPPGMAKRRREKKPPTTPTPTTPNRRNVSSNRRSKVSSNDSVYGQQSVLTLKSAHTSFSTNTQKAGNSKINPRSPRSLFRGKKDQQGLPPQSPLPPGVVHCNSGEQLDDSIVTNASNNNNNNSNAKRSRRLRLLIQRQEEERLRLQEEEVRRQFDSHNASSSSSSSKSKKNYKINTALADDASVELVPSPTSVVAFDDVSYKMKRMELAPIGEDGPKNNSTTNDDTNRNAGPIDIDTCSPHLPSQMTETERRNLAAMHTLGYTHLRNNEITNAITIFTEILRGQKERHGKHSLQAAMAMHNLGVVYVKSHKYYETSKLCEMASKIRREELGKNHLDVAVSLAQMGVALMELSKYEDALVVFREALRIRRLNLGQDCNHTLIVRILNNIGCALFELEKMEEARAAFEETLCMQRELMKEDGEKDNGGKEKKVNLAKGRSGGSGSEASSSGGTDKKKEHHMLLSIALTLCNLGSIHLRTGQLDASFVVFEEALLVSDCCFKSG</sequence>
<dbReference type="Pfam" id="PF13374">
    <property type="entry name" value="TPR_10"/>
    <property type="match status" value="1"/>
</dbReference>
<evidence type="ECO:0000256" key="2">
    <source>
        <dbReference type="ARBA" id="ARBA00022803"/>
    </source>
</evidence>
<dbReference type="AlphaFoldDB" id="A0AAD8YGC9"/>
<feature type="compositionally biased region" description="Low complexity" evidence="4">
    <location>
        <begin position="262"/>
        <end position="273"/>
    </location>
</feature>
<dbReference type="PANTHER" id="PTHR45641">
    <property type="entry name" value="TETRATRICOPEPTIDE REPEAT PROTEIN (AFU_ORTHOLOGUE AFUA_6G03870)"/>
    <property type="match status" value="1"/>
</dbReference>
<feature type="region of interest" description="Disordered" evidence="4">
    <location>
        <begin position="122"/>
        <end position="252"/>
    </location>
</feature>
<dbReference type="PROSITE" id="PS50005">
    <property type="entry name" value="TPR"/>
    <property type="match status" value="1"/>
</dbReference>
<proteinExistence type="predicted"/>
<feature type="compositionally biased region" description="Low complexity" evidence="4">
    <location>
        <begin position="170"/>
        <end position="190"/>
    </location>
</feature>
<gene>
    <name evidence="5" type="ORF">QTG54_003925</name>
</gene>
<feature type="region of interest" description="Disordered" evidence="4">
    <location>
        <begin position="567"/>
        <end position="601"/>
    </location>
</feature>
<keyword evidence="1" id="KW-0677">Repeat</keyword>